<dbReference type="KEGG" id="bti:BTG_19615"/>
<dbReference type="AlphaFoldDB" id="A0A9W3JBH1"/>
<evidence type="ECO:0000313" key="1">
    <source>
        <dbReference type="EMBL" id="AFQ17342.1"/>
    </source>
</evidence>
<dbReference type="EMBL" id="CP003752">
    <property type="protein sequence ID" value="AFQ17342.1"/>
    <property type="molecule type" value="Genomic_DNA"/>
</dbReference>
<name>A0A9W3JBH1_BACTU</name>
<reference evidence="1 2" key="1">
    <citation type="submission" date="2012-08" db="EMBL/GenBank/DDBJ databases">
        <authorList>
            <person name="Doggett N."/>
            <person name="Teshima H."/>
            <person name="Bruce D."/>
            <person name="Detter J.C."/>
            <person name="Johnson S.L."/>
            <person name="Han C."/>
        </authorList>
    </citation>
    <scope>NUCLEOTIDE SEQUENCE [LARGE SCALE GENOMIC DNA]</scope>
    <source>
        <strain evidence="1 2">HD-771</strain>
    </source>
</reference>
<accession>A0A9W3JBH1</accession>
<protein>
    <submittedName>
        <fullName evidence="1">Uncharacterized protein</fullName>
    </submittedName>
</protein>
<dbReference type="Proteomes" id="UP000005259">
    <property type="component" value="Chromosome"/>
</dbReference>
<proteinExistence type="predicted"/>
<dbReference type="RefSeq" id="WP_000814374.1">
    <property type="nucleotide sequence ID" value="NC_018500.1"/>
</dbReference>
<gene>
    <name evidence="1" type="ORF">BTG_19615</name>
</gene>
<sequence length="413" mass="47633">MKQSRSAEAGILGFTYQFIQSTIKILSLEDSQTTFTIEGIEDLDVASAEENLLIQYKYHDAKKFTLSTIDKPIALMFKHFIDPNSQNPSNYVLFSYFGQKHTDSNKNIVTIDTQQDLQTLLNYANAKKILAGLNWSSSDELAFLKILKFEEAVDFDESINQLTRLLKSTFNISEYESQNLFLANSIYYINQLAIKKTQQERTITKQQFIDYLNSQSQTLQHSIIQRLYGKKAYISFLKKYMQAKNIKKFTSSYIIYLKDINDHTSRFIIDLANKFVANNAKKDTLPLTIIINDHSEKIINLKRNLLSINSTENHDLLFNDGYEMYHFCSTVFSDSPLLHLQPNGQKTQMASYNYRLLSFETYQSHKSDIQIDRPTHIIINNAINVVDLQNTIQSNVLKISNIEDIELLNLLGA</sequence>
<organism evidence="1 2">
    <name type="scientific">Bacillus thuringiensis HD-771</name>
    <dbReference type="NCBI Taxonomy" id="1218175"/>
    <lineage>
        <taxon>Bacteria</taxon>
        <taxon>Bacillati</taxon>
        <taxon>Bacillota</taxon>
        <taxon>Bacilli</taxon>
        <taxon>Bacillales</taxon>
        <taxon>Bacillaceae</taxon>
        <taxon>Bacillus</taxon>
        <taxon>Bacillus cereus group</taxon>
    </lineage>
</organism>
<evidence type="ECO:0000313" key="2">
    <source>
        <dbReference type="Proteomes" id="UP000005259"/>
    </source>
</evidence>